<evidence type="ECO:0000259" key="5">
    <source>
        <dbReference type="Pfam" id="PF02775"/>
    </source>
</evidence>
<sequence>MTTTAPQHETMTPTPPAALKVSEAVGRIIARMGAAHVFGVVGSGNFRATNALIAPSDQRPDGIPFTAARHEMGAACMADAYSRSTGRLSVVTVHQGCGLSNALTGIGEAAKSRTPVLVISGDTPGGQYGSNFYIDQDKVVEGMGAVAERLHSPASAVADTIRAVTRAVNDRRTVVLSMPLDVQEGTIPEGQRSLVESVAPPVPPTPAGAAPEAVERIAELLAGAERPVIVGGRGAAAGVGPIRALAERAGALLTTSAVGRGLFHEDPWHLDVMGGFSTDGAAELVRQADVMLVFGAALNRWTTRDGTHLRGKTVIQVDDTPRAFGLHYPVDLEVLGDAGLTASAAAVALGERLASTGGAQTGYRTEETRARVAESLHWRDQPFEDVSEPVIAGDPDSGRIDPRLLTNRLDEMVPMERIVVPDGGNFNAYPAMHFRVPDNTGYCVPLAFQSIGLALSSAMGSQLASPDRIAIAGVGDGGLLMSLVELETAVRLKMPLMVVVYNDAAYGAEVHHFVHETDRLDTVQFPPTDIAAIAAGFGCSSVTVRQESDLGAVQEWLDGPRDRPILIDAKIADFPSWVLAHSFAEGE</sequence>
<dbReference type="CDD" id="cd07035">
    <property type="entry name" value="TPP_PYR_POX_like"/>
    <property type="match status" value="1"/>
</dbReference>
<dbReference type="Pfam" id="PF00205">
    <property type="entry name" value="TPP_enzyme_M"/>
    <property type="match status" value="1"/>
</dbReference>
<dbReference type="InterPro" id="IPR012000">
    <property type="entry name" value="Thiamin_PyroP_enz_cen_dom"/>
</dbReference>
<evidence type="ECO:0000256" key="3">
    <source>
        <dbReference type="RuleBase" id="RU362132"/>
    </source>
</evidence>
<dbReference type="InterPro" id="IPR045229">
    <property type="entry name" value="TPP_enz"/>
</dbReference>
<dbReference type="Pfam" id="PF02776">
    <property type="entry name" value="TPP_enzyme_N"/>
    <property type="match status" value="1"/>
</dbReference>
<evidence type="ECO:0000313" key="8">
    <source>
        <dbReference type="Proteomes" id="UP000642509"/>
    </source>
</evidence>
<dbReference type="CDD" id="cd00568">
    <property type="entry name" value="TPP_enzymes"/>
    <property type="match status" value="1"/>
</dbReference>
<dbReference type="Gene3D" id="3.40.50.1220">
    <property type="entry name" value="TPP-binding domain"/>
    <property type="match status" value="1"/>
</dbReference>
<dbReference type="EMBL" id="BMLQ01000003">
    <property type="protein sequence ID" value="GGO43302.1"/>
    <property type="molecule type" value="Genomic_DNA"/>
</dbReference>
<proteinExistence type="inferred from homology"/>
<protein>
    <submittedName>
        <fullName evidence="7">Acetolactate synthase I/II/III large subunit</fullName>
    </submittedName>
</protein>
<feature type="domain" description="Thiamine pyrophosphate enzyme TPP-binding" evidence="5">
    <location>
        <begin position="422"/>
        <end position="568"/>
    </location>
</feature>
<name>A0ABQ2LVI3_9MICC</name>
<dbReference type="InterPro" id="IPR029061">
    <property type="entry name" value="THDP-binding"/>
</dbReference>
<evidence type="ECO:0000259" key="4">
    <source>
        <dbReference type="Pfam" id="PF00205"/>
    </source>
</evidence>
<dbReference type="RefSeq" id="WP_229672299.1">
    <property type="nucleotide sequence ID" value="NZ_BAAAOU010000004.1"/>
</dbReference>
<keyword evidence="2 3" id="KW-0786">Thiamine pyrophosphate</keyword>
<dbReference type="SUPFAM" id="SSF52518">
    <property type="entry name" value="Thiamin diphosphate-binding fold (THDP-binding)"/>
    <property type="match status" value="2"/>
</dbReference>
<evidence type="ECO:0000256" key="2">
    <source>
        <dbReference type="ARBA" id="ARBA00023052"/>
    </source>
</evidence>
<dbReference type="InterPro" id="IPR011766">
    <property type="entry name" value="TPP_enzyme_TPP-bd"/>
</dbReference>
<dbReference type="SUPFAM" id="SSF52467">
    <property type="entry name" value="DHS-like NAD/FAD-binding domain"/>
    <property type="match status" value="1"/>
</dbReference>
<organism evidence="7 8">
    <name type="scientific">Citricoccus zhacaiensis</name>
    <dbReference type="NCBI Taxonomy" id="489142"/>
    <lineage>
        <taxon>Bacteria</taxon>
        <taxon>Bacillati</taxon>
        <taxon>Actinomycetota</taxon>
        <taxon>Actinomycetes</taxon>
        <taxon>Micrococcales</taxon>
        <taxon>Micrococcaceae</taxon>
        <taxon>Citricoccus</taxon>
    </lineage>
</organism>
<reference evidence="8" key="1">
    <citation type="journal article" date="2019" name="Int. J. Syst. Evol. Microbiol.">
        <title>The Global Catalogue of Microorganisms (GCM) 10K type strain sequencing project: providing services to taxonomists for standard genome sequencing and annotation.</title>
        <authorList>
            <consortium name="The Broad Institute Genomics Platform"/>
            <consortium name="The Broad Institute Genome Sequencing Center for Infectious Disease"/>
            <person name="Wu L."/>
            <person name="Ma J."/>
        </authorList>
    </citation>
    <scope>NUCLEOTIDE SEQUENCE [LARGE SCALE GENOMIC DNA]</scope>
    <source>
        <strain evidence="8">CGMCC 1.7064</strain>
    </source>
</reference>
<keyword evidence="8" id="KW-1185">Reference proteome</keyword>
<dbReference type="InterPro" id="IPR012001">
    <property type="entry name" value="Thiamin_PyroP_enz_TPP-bd_dom"/>
</dbReference>
<feature type="domain" description="Thiamine pyrophosphate enzyme N-terminal TPP-binding" evidence="6">
    <location>
        <begin position="20"/>
        <end position="130"/>
    </location>
</feature>
<evidence type="ECO:0000259" key="6">
    <source>
        <dbReference type="Pfam" id="PF02776"/>
    </source>
</evidence>
<evidence type="ECO:0000313" key="7">
    <source>
        <dbReference type="EMBL" id="GGO43302.1"/>
    </source>
</evidence>
<dbReference type="Proteomes" id="UP000642509">
    <property type="component" value="Unassembled WGS sequence"/>
</dbReference>
<dbReference type="Pfam" id="PF02775">
    <property type="entry name" value="TPP_enzyme_C"/>
    <property type="match status" value="1"/>
</dbReference>
<accession>A0ABQ2LVI3</accession>
<dbReference type="PANTHER" id="PTHR18968">
    <property type="entry name" value="THIAMINE PYROPHOSPHATE ENZYMES"/>
    <property type="match status" value="1"/>
</dbReference>
<dbReference type="InterPro" id="IPR029035">
    <property type="entry name" value="DHS-like_NAD/FAD-binding_dom"/>
</dbReference>
<gene>
    <name evidence="7" type="primary">ilvB</name>
    <name evidence="7" type="ORF">GCM10010977_11120</name>
</gene>
<comment type="caution">
    <text evidence="7">The sequence shown here is derived from an EMBL/GenBank/DDBJ whole genome shotgun (WGS) entry which is preliminary data.</text>
</comment>
<comment type="similarity">
    <text evidence="1 3">Belongs to the TPP enzyme family.</text>
</comment>
<evidence type="ECO:0000256" key="1">
    <source>
        <dbReference type="ARBA" id="ARBA00007812"/>
    </source>
</evidence>
<feature type="domain" description="Thiamine pyrophosphate enzyme central" evidence="4">
    <location>
        <begin position="214"/>
        <end position="343"/>
    </location>
</feature>
<dbReference type="Gene3D" id="3.40.50.970">
    <property type="match status" value="2"/>
</dbReference>
<dbReference type="PANTHER" id="PTHR18968:SF13">
    <property type="entry name" value="ACETOLACTATE SYNTHASE CATALYTIC SUBUNIT, MITOCHONDRIAL"/>
    <property type="match status" value="1"/>
</dbReference>